<evidence type="ECO:0000313" key="2">
    <source>
        <dbReference type="EMBL" id="MDQ5769523.1"/>
    </source>
</evidence>
<feature type="chain" id="PRO_5041390253" evidence="1">
    <location>
        <begin position="23"/>
        <end position="150"/>
    </location>
</feature>
<keyword evidence="4" id="KW-1185">Reference proteome</keyword>
<gene>
    <name evidence="2" type="ORF">RCC75_13355</name>
    <name evidence="3" type="ORF">RCG00_01830</name>
</gene>
<dbReference type="EMBL" id="JAVFKN010000018">
    <property type="protein sequence ID" value="MDQ5769523.1"/>
    <property type="molecule type" value="Genomic_DNA"/>
</dbReference>
<proteinExistence type="predicted"/>
<name>A0AA51MMX3_9GAMM</name>
<evidence type="ECO:0000313" key="3">
    <source>
        <dbReference type="EMBL" id="WML87108.1"/>
    </source>
</evidence>
<keyword evidence="1" id="KW-0732">Signal</keyword>
<reference evidence="3 4" key="1">
    <citation type="submission" date="2023-08" db="EMBL/GenBank/DDBJ databases">
        <title>New molecular markers tilS and rpoB for phylogenetic and monitoring studies of the genus Thiothrix biodiversity.</title>
        <authorList>
            <person name="Ravin N.V."/>
            <person name="Smolyakov D."/>
            <person name="Markov N.D."/>
            <person name="Beletsky A.V."/>
            <person name="Mardanov A.V."/>
            <person name="Rudenko T.S."/>
            <person name="Grabovich M.Y."/>
        </authorList>
    </citation>
    <scope>NUCLEOTIDE SEQUENCE</scope>
    <source>
        <strain evidence="3">DNT52</strain>
        <strain evidence="2 4">H33</strain>
    </source>
</reference>
<organism evidence="3">
    <name type="scientific">Thiothrix subterranea</name>
    <dbReference type="NCBI Taxonomy" id="2735563"/>
    <lineage>
        <taxon>Bacteria</taxon>
        <taxon>Pseudomonadati</taxon>
        <taxon>Pseudomonadota</taxon>
        <taxon>Gammaproteobacteria</taxon>
        <taxon>Thiotrichales</taxon>
        <taxon>Thiotrichaceae</taxon>
        <taxon>Thiothrix</taxon>
    </lineage>
</organism>
<dbReference type="AlphaFoldDB" id="A0AA51MMX3"/>
<dbReference type="Proteomes" id="UP001223336">
    <property type="component" value="Unassembled WGS sequence"/>
</dbReference>
<accession>A0AA51MMX3</accession>
<dbReference type="Proteomes" id="UP001229862">
    <property type="component" value="Chromosome"/>
</dbReference>
<evidence type="ECO:0000256" key="1">
    <source>
        <dbReference type="SAM" id="SignalP"/>
    </source>
</evidence>
<evidence type="ECO:0000313" key="4">
    <source>
        <dbReference type="Proteomes" id="UP001223336"/>
    </source>
</evidence>
<protein>
    <submittedName>
        <fullName evidence="3">Uncharacterized protein</fullName>
    </submittedName>
</protein>
<sequence>MKTKLALLLSLLLGISITPAMAAECTSSFYCYGNTANSVVRVTPRPPPIPPPNRRVVQQRQQAQLALRNRPTTTPPRIATPPAPVPQMRIAPRPTAVPAPAPAAPVNSCQNAANRAAQIESQAVLASKRNDRQTSIRLFREAANLRQACR</sequence>
<dbReference type="RefSeq" id="WP_308135385.1">
    <property type="nucleotide sequence ID" value="NZ_CP133197.1"/>
</dbReference>
<feature type="signal peptide" evidence="1">
    <location>
        <begin position="1"/>
        <end position="22"/>
    </location>
</feature>
<dbReference type="EMBL" id="CP133217">
    <property type="protein sequence ID" value="WML87108.1"/>
    <property type="molecule type" value="Genomic_DNA"/>
</dbReference>